<protein>
    <recommendedName>
        <fullName evidence="1">Streptomycin biosynthesis protein StrF domain-containing protein</fullName>
    </recommendedName>
</protein>
<dbReference type="EMBL" id="LAZR01003870">
    <property type="protein sequence ID" value="KKN13928.1"/>
    <property type="molecule type" value="Genomic_DNA"/>
</dbReference>
<accession>A0A0F9R930</accession>
<dbReference type="Gene3D" id="3.90.550.10">
    <property type="entry name" value="Spore Coat Polysaccharide Biosynthesis Protein SpsA, Chain A"/>
    <property type="match status" value="1"/>
</dbReference>
<dbReference type="SUPFAM" id="SSF53448">
    <property type="entry name" value="Nucleotide-diphospho-sugar transferases"/>
    <property type="match status" value="1"/>
</dbReference>
<dbReference type="AlphaFoldDB" id="A0A0F9R930"/>
<reference evidence="2" key="1">
    <citation type="journal article" date="2015" name="Nature">
        <title>Complex archaea that bridge the gap between prokaryotes and eukaryotes.</title>
        <authorList>
            <person name="Spang A."/>
            <person name="Saw J.H."/>
            <person name="Jorgensen S.L."/>
            <person name="Zaremba-Niedzwiedzka K."/>
            <person name="Martijn J."/>
            <person name="Lind A.E."/>
            <person name="van Eijk R."/>
            <person name="Schleper C."/>
            <person name="Guy L."/>
            <person name="Ettema T.J."/>
        </authorList>
    </citation>
    <scope>NUCLEOTIDE SEQUENCE</scope>
</reference>
<dbReference type="CDD" id="cd00761">
    <property type="entry name" value="Glyco_tranf_GTA_type"/>
    <property type="match status" value="1"/>
</dbReference>
<organism evidence="2">
    <name type="scientific">marine sediment metagenome</name>
    <dbReference type="NCBI Taxonomy" id="412755"/>
    <lineage>
        <taxon>unclassified sequences</taxon>
        <taxon>metagenomes</taxon>
        <taxon>ecological metagenomes</taxon>
    </lineage>
</organism>
<gene>
    <name evidence="2" type="ORF">LCGC14_1001340</name>
</gene>
<dbReference type="Pfam" id="PF13712">
    <property type="entry name" value="Glyco_tranf_2_5"/>
    <property type="match status" value="1"/>
</dbReference>
<name>A0A0F9R930_9ZZZZ</name>
<dbReference type="InterPro" id="IPR029044">
    <property type="entry name" value="Nucleotide-diphossugar_trans"/>
</dbReference>
<evidence type="ECO:0000313" key="2">
    <source>
        <dbReference type="EMBL" id="KKN13928.1"/>
    </source>
</evidence>
<proteinExistence type="predicted"/>
<dbReference type="InterPro" id="IPR059123">
    <property type="entry name" value="StrF_dom"/>
</dbReference>
<evidence type="ECO:0000259" key="1">
    <source>
        <dbReference type="Pfam" id="PF13712"/>
    </source>
</evidence>
<comment type="caution">
    <text evidence="2">The sequence shown here is derived from an EMBL/GenBank/DDBJ whole genome shotgun (WGS) entry which is preliminary data.</text>
</comment>
<feature type="domain" description="Streptomycin biosynthesis protein StrF" evidence="1">
    <location>
        <begin position="4"/>
        <end position="181"/>
    </location>
</feature>
<sequence>MFSIICIYTNKELMSSCLLNSINKQNYKNYELILIDNSNNKFPSASKALNWAAKRAKGDYLLFIHQDVDLIEPNSLEKISFYLKHLNKIGIIGVVGVLIGKKNRSLRQFNQIEHGIPRVKTWGRIINKPVLIDCVDECLFIIPKDIFDLYPFDDQVIDGWDLYSVDYCYTIKKYNLNVYVLPIKIYHVSDGLKNFRFIKYFITLSKIIKKHHDSYKVISTTIGDWDTKRPIWITAIFNFRSIHLFLQFLMNLLPVYLQLKLHNDLKNIFWKIRLYLHI</sequence>